<evidence type="ECO:0000256" key="1">
    <source>
        <dbReference type="ARBA" id="ARBA00005495"/>
    </source>
</evidence>
<feature type="domain" description="CENP-V/GFA" evidence="5">
    <location>
        <begin position="7"/>
        <end position="121"/>
    </location>
</feature>
<keyword evidence="3" id="KW-0862">Zinc</keyword>
<evidence type="ECO:0000256" key="3">
    <source>
        <dbReference type="ARBA" id="ARBA00022833"/>
    </source>
</evidence>
<accession>A0A1I5RSH8</accession>
<dbReference type="PANTHER" id="PTHR33337:SF40">
    <property type="entry name" value="CENP-V_GFA DOMAIN-CONTAINING PROTEIN-RELATED"/>
    <property type="match status" value="1"/>
</dbReference>
<comment type="similarity">
    <text evidence="1">Belongs to the Gfa family.</text>
</comment>
<evidence type="ECO:0000259" key="5">
    <source>
        <dbReference type="PROSITE" id="PS51891"/>
    </source>
</evidence>
<gene>
    <name evidence="6" type="ORF">SAMN04488241_10484</name>
</gene>
<evidence type="ECO:0000256" key="2">
    <source>
        <dbReference type="ARBA" id="ARBA00022723"/>
    </source>
</evidence>
<keyword evidence="7" id="KW-1185">Reference proteome</keyword>
<evidence type="ECO:0000256" key="4">
    <source>
        <dbReference type="ARBA" id="ARBA00023239"/>
    </source>
</evidence>
<reference evidence="6 7" key="1">
    <citation type="submission" date="2016-10" db="EMBL/GenBank/DDBJ databases">
        <authorList>
            <person name="de Groot N.N."/>
        </authorList>
    </citation>
    <scope>NUCLEOTIDE SEQUENCE [LARGE SCALE GENOMIC DNA]</scope>
    <source>
        <strain evidence="6 7">CGMCC 1.9113</strain>
    </source>
</reference>
<dbReference type="SUPFAM" id="SSF51316">
    <property type="entry name" value="Mss4-like"/>
    <property type="match status" value="1"/>
</dbReference>
<name>A0A1I5RSH8_9SPHN</name>
<dbReference type="Pfam" id="PF04828">
    <property type="entry name" value="GFA"/>
    <property type="match status" value="1"/>
</dbReference>
<evidence type="ECO:0000313" key="7">
    <source>
        <dbReference type="Proteomes" id="UP000199586"/>
    </source>
</evidence>
<dbReference type="Proteomes" id="UP000199586">
    <property type="component" value="Unassembled WGS sequence"/>
</dbReference>
<protein>
    <submittedName>
        <fullName evidence="6">Uncharacterized conserved protein</fullName>
    </submittedName>
</protein>
<dbReference type="GO" id="GO:0046872">
    <property type="term" value="F:metal ion binding"/>
    <property type="evidence" value="ECO:0007669"/>
    <property type="project" value="UniProtKB-KW"/>
</dbReference>
<dbReference type="InterPro" id="IPR006913">
    <property type="entry name" value="CENP-V/GFA"/>
</dbReference>
<dbReference type="Gene3D" id="3.90.1590.10">
    <property type="entry name" value="glutathione-dependent formaldehyde- activating enzyme (gfa)"/>
    <property type="match status" value="1"/>
</dbReference>
<keyword evidence="2" id="KW-0479">Metal-binding</keyword>
<dbReference type="OrthoDB" id="7186766at2"/>
<keyword evidence="4" id="KW-0456">Lyase</keyword>
<dbReference type="EMBL" id="FOXP01000004">
    <property type="protein sequence ID" value="SFP61367.1"/>
    <property type="molecule type" value="Genomic_DNA"/>
</dbReference>
<dbReference type="AlphaFoldDB" id="A0A1I5RSH8"/>
<dbReference type="STRING" id="634430.SAMN04488241_10484"/>
<dbReference type="PROSITE" id="PS51891">
    <property type="entry name" value="CENP_V_GFA"/>
    <property type="match status" value="1"/>
</dbReference>
<dbReference type="PANTHER" id="PTHR33337">
    <property type="entry name" value="GFA DOMAIN-CONTAINING PROTEIN"/>
    <property type="match status" value="1"/>
</dbReference>
<dbReference type="GO" id="GO:0016846">
    <property type="term" value="F:carbon-sulfur lyase activity"/>
    <property type="evidence" value="ECO:0007669"/>
    <property type="project" value="InterPro"/>
</dbReference>
<organism evidence="6 7">
    <name type="scientific">Sphingomonas rubra</name>
    <dbReference type="NCBI Taxonomy" id="634430"/>
    <lineage>
        <taxon>Bacteria</taxon>
        <taxon>Pseudomonadati</taxon>
        <taxon>Pseudomonadota</taxon>
        <taxon>Alphaproteobacteria</taxon>
        <taxon>Sphingomonadales</taxon>
        <taxon>Sphingomonadaceae</taxon>
        <taxon>Sphingomonas</taxon>
    </lineage>
</organism>
<evidence type="ECO:0000313" key="6">
    <source>
        <dbReference type="EMBL" id="SFP61367.1"/>
    </source>
</evidence>
<dbReference type="RefSeq" id="WP_093332838.1">
    <property type="nucleotide sequence ID" value="NZ_FOXP01000004.1"/>
</dbReference>
<sequence>MPDAGTVTGRCRCGAVSYVATGEAEHSSLCHCADCARSAGAPVVGWAMFPEAAVTVTGKPVTFESSPGVLRQFCGTCGSGLFYRAEAVFPGKVDIQSATFDDPEALPPTARIQVADAARWWRGFGDLPAFERFPG</sequence>
<proteinExistence type="inferred from homology"/>
<dbReference type="InterPro" id="IPR011057">
    <property type="entry name" value="Mss4-like_sf"/>
</dbReference>